<evidence type="ECO:0000313" key="1">
    <source>
        <dbReference type="EMBL" id="AEE97998.1"/>
    </source>
</evidence>
<dbReference type="Proteomes" id="UP000008457">
    <property type="component" value="Chromosome"/>
</dbReference>
<reference evidence="2" key="1">
    <citation type="submission" date="2010-11" db="EMBL/GenBank/DDBJ databases">
        <title>The complete genome of Mahella australiensis DSM 15567.</title>
        <authorList>
            <consortium name="US DOE Joint Genome Institute (JGI-PGF)"/>
            <person name="Lucas S."/>
            <person name="Copeland A."/>
            <person name="Lapidus A."/>
            <person name="Bruce D."/>
            <person name="Goodwin L."/>
            <person name="Pitluck S."/>
            <person name="Kyrpides N."/>
            <person name="Mavromatis K."/>
            <person name="Pagani I."/>
            <person name="Ivanova N."/>
            <person name="Teshima H."/>
            <person name="Brettin T."/>
            <person name="Detter J.C."/>
            <person name="Han C."/>
            <person name="Tapia R."/>
            <person name="Land M."/>
            <person name="Hauser L."/>
            <person name="Markowitz V."/>
            <person name="Cheng J.-F."/>
            <person name="Hugenholtz P."/>
            <person name="Woyke T."/>
            <person name="Wu D."/>
            <person name="Spring S."/>
            <person name="Pukall R."/>
            <person name="Steenblock K."/>
            <person name="Schneider S."/>
            <person name="Klenk H.-P."/>
            <person name="Eisen J.A."/>
        </authorList>
    </citation>
    <scope>NUCLEOTIDE SEQUENCE [LARGE SCALE GENOMIC DNA]</scope>
    <source>
        <strain evidence="2">DSM 15567 / CIP 107919 / 50-1 BON</strain>
    </source>
</reference>
<keyword evidence="2" id="KW-1185">Reference proteome</keyword>
<sequence>MTDAFVDFAKLNRSMKRIDSIMISSNCRKIYRLEIIYSCVANMVKAIHCTGEDELLAGLIHYIDEDDRNNTIYRALDLK</sequence>
<gene>
    <name evidence="1" type="ordered locus">Mahau_2876</name>
</gene>
<protein>
    <submittedName>
        <fullName evidence="1">Uncharacterized protein</fullName>
    </submittedName>
</protein>
<dbReference type="OrthoDB" id="9789070at2"/>
<evidence type="ECO:0000313" key="2">
    <source>
        <dbReference type="Proteomes" id="UP000008457"/>
    </source>
</evidence>
<proteinExistence type="predicted"/>
<dbReference type="HOGENOM" id="CLU_2601844_0_0_9"/>
<dbReference type="KEGG" id="mas:Mahau_2876"/>
<name>F4A0D7_MAHA5</name>
<dbReference type="EMBL" id="CP002360">
    <property type="protein sequence ID" value="AEE97998.1"/>
    <property type="molecule type" value="Genomic_DNA"/>
</dbReference>
<accession>F4A0D7</accession>
<organism evidence="1 2">
    <name type="scientific">Mahella australiensis (strain DSM 15567 / CIP 107919 / 50-1 BON)</name>
    <dbReference type="NCBI Taxonomy" id="697281"/>
    <lineage>
        <taxon>Bacteria</taxon>
        <taxon>Bacillati</taxon>
        <taxon>Bacillota</taxon>
        <taxon>Clostridia</taxon>
        <taxon>Thermoanaerobacterales</taxon>
        <taxon>Thermoanaerobacterales Family IV. Incertae Sedis</taxon>
        <taxon>Mahella</taxon>
    </lineage>
</organism>
<dbReference type="RefSeq" id="WP_013782409.1">
    <property type="nucleotide sequence ID" value="NC_015520.1"/>
</dbReference>
<dbReference type="eggNOG" id="COG3039">
    <property type="taxonomic scope" value="Bacteria"/>
</dbReference>
<reference evidence="1 2" key="2">
    <citation type="journal article" date="2011" name="Stand. Genomic Sci.">
        <title>Complete genome sequence of Mahella australiensis type strain (50-1 BON).</title>
        <authorList>
            <person name="Sikorski J."/>
            <person name="Teshima H."/>
            <person name="Nolan M."/>
            <person name="Lucas S."/>
            <person name="Hammon N."/>
            <person name="Deshpande S."/>
            <person name="Cheng J.F."/>
            <person name="Pitluck S."/>
            <person name="Liolios K."/>
            <person name="Pagani I."/>
            <person name="Ivanova N."/>
            <person name="Huntemann M."/>
            <person name="Mavromatis K."/>
            <person name="Ovchinikova G."/>
            <person name="Pati A."/>
            <person name="Tapia R."/>
            <person name="Han C."/>
            <person name="Goodwin L."/>
            <person name="Chen A."/>
            <person name="Palaniappan K."/>
            <person name="Land M."/>
            <person name="Hauser L."/>
            <person name="Ngatchou-Djao O.D."/>
            <person name="Rohde M."/>
            <person name="Pukall R."/>
            <person name="Spring S."/>
            <person name="Abt B."/>
            <person name="Goker M."/>
            <person name="Detter J.C."/>
            <person name="Woyke T."/>
            <person name="Bristow J."/>
            <person name="Markowitz V."/>
            <person name="Hugenholtz P."/>
            <person name="Eisen J.A."/>
            <person name="Kyrpides N.C."/>
            <person name="Klenk H.P."/>
            <person name="Lapidus A."/>
        </authorList>
    </citation>
    <scope>NUCLEOTIDE SEQUENCE [LARGE SCALE GENOMIC DNA]</scope>
    <source>
        <strain evidence="2">DSM 15567 / CIP 107919 / 50-1 BON</strain>
    </source>
</reference>
<dbReference type="AlphaFoldDB" id="F4A0D7"/>